<dbReference type="AlphaFoldDB" id="A0A8H5BCW7"/>
<name>A0A8H5BCW7_9AGAR</name>
<evidence type="ECO:0008006" key="4">
    <source>
        <dbReference type="Google" id="ProtNLM"/>
    </source>
</evidence>
<dbReference type="Gene3D" id="3.30.710.10">
    <property type="entry name" value="Potassium Channel Kv1.1, Chain A"/>
    <property type="match status" value="1"/>
</dbReference>
<feature type="compositionally biased region" description="Basic and acidic residues" evidence="1">
    <location>
        <begin position="106"/>
        <end position="119"/>
    </location>
</feature>
<evidence type="ECO:0000256" key="1">
    <source>
        <dbReference type="SAM" id="MobiDB-lite"/>
    </source>
</evidence>
<dbReference type="Proteomes" id="UP000567179">
    <property type="component" value="Unassembled WGS sequence"/>
</dbReference>
<dbReference type="InterPro" id="IPR011333">
    <property type="entry name" value="SKP1/BTB/POZ_sf"/>
</dbReference>
<dbReference type="OrthoDB" id="2593747at2759"/>
<organism evidence="2 3">
    <name type="scientific">Psilocybe cf. subviscida</name>
    <dbReference type="NCBI Taxonomy" id="2480587"/>
    <lineage>
        <taxon>Eukaryota</taxon>
        <taxon>Fungi</taxon>
        <taxon>Dikarya</taxon>
        <taxon>Basidiomycota</taxon>
        <taxon>Agaricomycotina</taxon>
        <taxon>Agaricomycetes</taxon>
        <taxon>Agaricomycetidae</taxon>
        <taxon>Agaricales</taxon>
        <taxon>Agaricineae</taxon>
        <taxon>Strophariaceae</taxon>
        <taxon>Psilocybe</taxon>
    </lineage>
</organism>
<comment type="caution">
    <text evidence="2">The sequence shown here is derived from an EMBL/GenBank/DDBJ whole genome shotgun (WGS) entry which is preliminary data.</text>
</comment>
<keyword evidence="3" id="KW-1185">Reference proteome</keyword>
<evidence type="ECO:0000313" key="3">
    <source>
        <dbReference type="Proteomes" id="UP000567179"/>
    </source>
</evidence>
<proteinExistence type="predicted"/>
<gene>
    <name evidence="2" type="ORF">D9619_002115</name>
</gene>
<feature type="region of interest" description="Disordered" evidence="1">
    <location>
        <begin position="1"/>
        <end position="55"/>
    </location>
</feature>
<feature type="region of interest" description="Disordered" evidence="1">
    <location>
        <begin position="94"/>
        <end position="119"/>
    </location>
</feature>
<protein>
    <recommendedName>
        <fullName evidence="4">BTB domain-containing protein</fullName>
    </recommendedName>
</protein>
<accession>A0A8H5BCW7</accession>
<reference evidence="2 3" key="1">
    <citation type="journal article" date="2020" name="ISME J.">
        <title>Uncovering the hidden diversity of litter-decomposition mechanisms in mushroom-forming fungi.</title>
        <authorList>
            <person name="Floudas D."/>
            <person name="Bentzer J."/>
            <person name="Ahren D."/>
            <person name="Johansson T."/>
            <person name="Persson P."/>
            <person name="Tunlid A."/>
        </authorList>
    </citation>
    <scope>NUCLEOTIDE SEQUENCE [LARGE SCALE GENOMIC DNA]</scope>
    <source>
        <strain evidence="2 3">CBS 101986</strain>
    </source>
</reference>
<evidence type="ECO:0000313" key="2">
    <source>
        <dbReference type="EMBL" id="KAF5320889.1"/>
    </source>
</evidence>
<sequence>MEIVHTVGQKQKDDSGSVADKGTPKHGVDDEGIISDGISGKGVSEPWTQTTHRTKPRDDQFYLRSAIFEVEDVLFQLPIANFVQESEVFKTLFEVPQPSSPNSTSAEREDPNGVEHDVEGATDANPIRLVGVKKDDFKNLVRVMYARAYADEEILSEAQWTSVLVLSERWDMPRLQALAIAKLTPALARDPHKMAVMGRVYDVSSWLISGIHALVVRPEPPMGLIDAQRLGVEEALKVAEIREWTLRWKLVHRDSTEWILNRQEMPPYRDIVKKIREEFGLREED</sequence>
<dbReference type="EMBL" id="JAACJJ010000028">
    <property type="protein sequence ID" value="KAF5320889.1"/>
    <property type="molecule type" value="Genomic_DNA"/>
</dbReference>